<dbReference type="Proteomes" id="UP000620075">
    <property type="component" value="Unassembled WGS sequence"/>
</dbReference>
<dbReference type="GO" id="GO:0051500">
    <property type="term" value="F:D-tyrosyl-tRNA(Tyr) deacylase activity"/>
    <property type="evidence" value="ECO:0007669"/>
    <property type="project" value="TreeGrafter"/>
</dbReference>
<comment type="subcellular location">
    <subcellularLocation>
        <location evidence="2">Cytoplasm</location>
    </subcellularLocation>
</comment>
<keyword evidence="2" id="KW-0694">RNA-binding</keyword>
<dbReference type="FunFam" id="3.50.80.10:FF:000001">
    <property type="entry name" value="D-aminoacyl-tRNA deacylase"/>
    <property type="match status" value="1"/>
</dbReference>
<sequence length="158" mass="16825">MRVIIQRVLSASVSWSGADGSTHKNRIGRGVVVLAGTSADDSPATIERMATKVAQLRIFPDSQGRTNLSLEEVRGEALVVSQFTLHADLSRGRRPSFLGAGDPAHAAVLLEQFAAHLSGRGIITRTGSFGANMIVNLENDGPFTLALSNDTWQTRISG</sequence>
<dbReference type="GO" id="GO:0005737">
    <property type="term" value="C:cytoplasm"/>
    <property type="evidence" value="ECO:0007669"/>
    <property type="project" value="UniProtKB-SubCell"/>
</dbReference>
<comment type="catalytic activity">
    <reaction evidence="2">
        <text>a D-aminoacyl-tRNA + H2O = a tRNA + a D-alpha-amino acid + H(+)</text>
        <dbReference type="Rhea" id="RHEA:13953"/>
        <dbReference type="Rhea" id="RHEA-COMP:10123"/>
        <dbReference type="Rhea" id="RHEA-COMP:10124"/>
        <dbReference type="ChEBI" id="CHEBI:15377"/>
        <dbReference type="ChEBI" id="CHEBI:15378"/>
        <dbReference type="ChEBI" id="CHEBI:59871"/>
        <dbReference type="ChEBI" id="CHEBI:78442"/>
        <dbReference type="ChEBI" id="CHEBI:79333"/>
        <dbReference type="EC" id="3.1.1.96"/>
    </reaction>
</comment>
<dbReference type="NCBIfam" id="TIGR00256">
    <property type="entry name" value="D-aminoacyl-tRNA deacylase"/>
    <property type="match status" value="1"/>
</dbReference>
<dbReference type="GO" id="GO:0019478">
    <property type="term" value="P:D-amino acid catabolic process"/>
    <property type="evidence" value="ECO:0007669"/>
    <property type="project" value="UniProtKB-UniRule"/>
</dbReference>
<dbReference type="GO" id="GO:0106026">
    <property type="term" value="F:Gly-tRNA(Ala) deacylase activity"/>
    <property type="evidence" value="ECO:0007669"/>
    <property type="project" value="UniProtKB-UniRule"/>
</dbReference>
<dbReference type="GO" id="GO:0000049">
    <property type="term" value="F:tRNA binding"/>
    <property type="evidence" value="ECO:0007669"/>
    <property type="project" value="UniProtKB-UniRule"/>
</dbReference>
<dbReference type="EC" id="3.1.1.-" evidence="2"/>
<name>A0A934NDW3_9BACT</name>
<feature type="short sequence motif" description="Gly-cisPro motif, important for rejection of L-amino acids" evidence="2">
    <location>
        <begin position="141"/>
        <end position="142"/>
    </location>
</feature>
<dbReference type="InterPro" id="IPR003732">
    <property type="entry name" value="Daa-tRNA_deacyls_DTD"/>
</dbReference>
<evidence type="ECO:0000256" key="2">
    <source>
        <dbReference type="HAMAP-Rule" id="MF_00518"/>
    </source>
</evidence>
<protein>
    <recommendedName>
        <fullName evidence="2">D-aminoacyl-tRNA deacylase</fullName>
        <shortName evidence="2">DTD</shortName>
        <ecNumber evidence="2">3.1.1.96</ecNumber>
    </recommendedName>
    <alternativeName>
        <fullName evidence="2">Gly-tRNA(Ala) deacylase</fullName>
        <ecNumber evidence="2">3.1.1.-</ecNumber>
    </alternativeName>
</protein>
<comment type="domain">
    <text evidence="2">A Gly-cisPro motif from one monomer fits into the active site of the other monomer to allow specific chiral rejection of L-amino acids.</text>
</comment>
<comment type="function">
    <text evidence="2">An aminoacyl-tRNA editing enzyme that deacylates mischarged D-aminoacyl-tRNAs. Also deacylates mischarged glycyl-tRNA(Ala), protecting cells against glycine mischarging by AlaRS. Acts via tRNA-based rather than protein-based catalysis; rejects L-amino acids rather than detecting D-amino acids in the active site. By recycling D-aminoacyl-tRNA to D-amino acids and free tRNA molecules, this enzyme counteracts the toxicity associated with the formation of D-aminoacyl-tRNA entities in vivo and helps enforce protein L-homochirality.</text>
</comment>
<dbReference type="Gene3D" id="3.50.80.10">
    <property type="entry name" value="D-tyrosyl-tRNA(Tyr) deacylase"/>
    <property type="match status" value="1"/>
</dbReference>
<evidence type="ECO:0000313" key="4">
    <source>
        <dbReference type="Proteomes" id="UP000620075"/>
    </source>
</evidence>
<organism evidence="3 4">
    <name type="scientific">Candidatus Dormiibacter inghamiae</name>
    <dbReference type="NCBI Taxonomy" id="3127013"/>
    <lineage>
        <taxon>Bacteria</taxon>
        <taxon>Bacillati</taxon>
        <taxon>Candidatus Dormiibacterota</taxon>
        <taxon>Candidatus Dormibacteria</taxon>
        <taxon>Candidatus Dormibacterales</taxon>
        <taxon>Candidatus Dormibacteraceae</taxon>
        <taxon>Candidatus Dormiibacter</taxon>
    </lineage>
</organism>
<keyword evidence="2" id="KW-0820">tRNA-binding</keyword>
<dbReference type="SUPFAM" id="SSF69500">
    <property type="entry name" value="DTD-like"/>
    <property type="match status" value="1"/>
</dbReference>
<dbReference type="PANTHER" id="PTHR10472:SF5">
    <property type="entry name" value="D-AMINOACYL-TRNA DEACYLASE 1"/>
    <property type="match status" value="1"/>
</dbReference>
<comment type="caution">
    <text evidence="3">The sequence shown here is derived from an EMBL/GenBank/DDBJ whole genome shotgun (WGS) entry which is preliminary data.</text>
</comment>
<dbReference type="InterPro" id="IPR023509">
    <property type="entry name" value="DTD-like_sf"/>
</dbReference>
<dbReference type="Pfam" id="PF02580">
    <property type="entry name" value="Tyr_Deacylase"/>
    <property type="match status" value="1"/>
</dbReference>
<evidence type="ECO:0000313" key="3">
    <source>
        <dbReference type="EMBL" id="MBJ7603319.1"/>
    </source>
</evidence>
<dbReference type="EMBL" id="JAEKNQ010000035">
    <property type="protein sequence ID" value="MBJ7603319.1"/>
    <property type="molecule type" value="Genomic_DNA"/>
</dbReference>
<keyword evidence="2 3" id="KW-0378">Hydrolase</keyword>
<comment type="catalytic activity">
    <reaction evidence="2">
        <text>glycyl-tRNA(Ala) + H2O = tRNA(Ala) + glycine + H(+)</text>
        <dbReference type="Rhea" id="RHEA:53744"/>
        <dbReference type="Rhea" id="RHEA-COMP:9657"/>
        <dbReference type="Rhea" id="RHEA-COMP:13640"/>
        <dbReference type="ChEBI" id="CHEBI:15377"/>
        <dbReference type="ChEBI" id="CHEBI:15378"/>
        <dbReference type="ChEBI" id="CHEBI:57305"/>
        <dbReference type="ChEBI" id="CHEBI:78442"/>
        <dbReference type="ChEBI" id="CHEBI:78522"/>
    </reaction>
</comment>
<keyword evidence="2" id="KW-0963">Cytoplasm</keyword>
<dbReference type="HAMAP" id="MF_00518">
    <property type="entry name" value="Deacylase_Dtd"/>
    <property type="match status" value="1"/>
</dbReference>
<comment type="subunit">
    <text evidence="2">Homodimer.</text>
</comment>
<proteinExistence type="inferred from homology"/>
<dbReference type="RefSeq" id="WP_338179134.1">
    <property type="nucleotide sequence ID" value="NZ_JAEKNQ010000035.1"/>
</dbReference>
<gene>
    <name evidence="2" type="primary">dtd</name>
    <name evidence="3" type="ORF">JF888_09060</name>
</gene>
<accession>A0A934NDW3</accession>
<comment type="similarity">
    <text evidence="1 2">Belongs to the DTD family.</text>
</comment>
<dbReference type="GO" id="GO:0043908">
    <property type="term" value="F:Ser(Gly)-tRNA(Ala) hydrolase activity"/>
    <property type="evidence" value="ECO:0007669"/>
    <property type="project" value="UniProtKB-UniRule"/>
</dbReference>
<dbReference type="EC" id="3.1.1.96" evidence="2"/>
<evidence type="ECO:0000256" key="1">
    <source>
        <dbReference type="ARBA" id="ARBA00009673"/>
    </source>
</evidence>
<dbReference type="PANTHER" id="PTHR10472">
    <property type="entry name" value="D-TYROSYL-TRNA TYR DEACYLASE"/>
    <property type="match status" value="1"/>
</dbReference>
<dbReference type="AlphaFoldDB" id="A0A934NDW3"/>
<reference evidence="3 4" key="1">
    <citation type="submission" date="2020-10" db="EMBL/GenBank/DDBJ databases">
        <title>Ca. Dormibacterota MAGs.</title>
        <authorList>
            <person name="Montgomery K."/>
        </authorList>
    </citation>
    <scope>NUCLEOTIDE SEQUENCE [LARGE SCALE GENOMIC DNA]</scope>
    <source>
        <strain evidence="3">SC8811_S16_3</strain>
    </source>
</reference>